<proteinExistence type="predicted"/>
<accession>A0A420ISH7</accession>
<protein>
    <submittedName>
        <fullName evidence="1">Uncharacterized protein</fullName>
    </submittedName>
</protein>
<comment type="caution">
    <text evidence="1">The sequence shown here is derived from an EMBL/GenBank/DDBJ whole genome shotgun (WGS) entry which is preliminary data.</text>
</comment>
<dbReference type="AlphaFoldDB" id="A0A420ISH7"/>
<gene>
    <name evidence="1" type="ORF">GcC1_063009</name>
</gene>
<dbReference type="EMBL" id="MCBR01006348">
    <property type="protein sequence ID" value="RKF77481.1"/>
    <property type="molecule type" value="Genomic_DNA"/>
</dbReference>
<dbReference type="Proteomes" id="UP000285405">
    <property type="component" value="Unassembled WGS sequence"/>
</dbReference>
<organism evidence="1 2">
    <name type="scientific">Golovinomyces cichoracearum</name>
    <dbReference type="NCBI Taxonomy" id="62708"/>
    <lineage>
        <taxon>Eukaryota</taxon>
        <taxon>Fungi</taxon>
        <taxon>Dikarya</taxon>
        <taxon>Ascomycota</taxon>
        <taxon>Pezizomycotina</taxon>
        <taxon>Leotiomycetes</taxon>
        <taxon>Erysiphales</taxon>
        <taxon>Erysiphaceae</taxon>
        <taxon>Golovinomyces</taxon>
    </lineage>
</organism>
<evidence type="ECO:0000313" key="2">
    <source>
        <dbReference type="Proteomes" id="UP000285405"/>
    </source>
</evidence>
<evidence type="ECO:0000313" key="1">
    <source>
        <dbReference type="EMBL" id="RKF77481.1"/>
    </source>
</evidence>
<reference evidence="1 2" key="1">
    <citation type="journal article" date="2018" name="BMC Genomics">
        <title>Comparative genome analyses reveal sequence features reflecting distinct modes of host-adaptation between dicot and monocot powdery mildew.</title>
        <authorList>
            <person name="Wu Y."/>
            <person name="Ma X."/>
            <person name="Pan Z."/>
            <person name="Kale S.D."/>
            <person name="Song Y."/>
            <person name="King H."/>
            <person name="Zhang Q."/>
            <person name="Presley C."/>
            <person name="Deng X."/>
            <person name="Wei C.I."/>
            <person name="Xiao S."/>
        </authorList>
    </citation>
    <scope>NUCLEOTIDE SEQUENCE [LARGE SCALE GENOMIC DNA]</scope>
    <source>
        <strain evidence="1">UCSC1</strain>
    </source>
</reference>
<name>A0A420ISH7_9PEZI</name>
<sequence>MTQDADKRAAREKKARREMLFDIANLEQMIEERPDPEDSALWQRILGMNKYGEDFIRIIDNEEDPEADYDLQSAADSYWLNTQPKGYFIQIFYNSGFYKPDN</sequence>